<dbReference type="SUPFAM" id="SSF53067">
    <property type="entry name" value="Actin-like ATPase domain"/>
    <property type="match status" value="1"/>
</dbReference>
<sequence length="100" mass="10944">MPKDLQLILNRGAQGTFNPANLVSEQAGGVVSQDHRVYEVSEGARLHFIKFETKYIEGCLDFVRGNLVGSREKMAGKVIKATGGGAYKYTKLLQEKLGLS</sequence>
<evidence type="ECO:0000313" key="4">
    <source>
        <dbReference type="EMBL" id="CAD7409830.1"/>
    </source>
</evidence>
<dbReference type="PANTHER" id="PTHR12280">
    <property type="entry name" value="PANTOTHENATE KINASE"/>
    <property type="match status" value="1"/>
</dbReference>
<dbReference type="GO" id="GO:0015937">
    <property type="term" value="P:coenzyme A biosynthetic process"/>
    <property type="evidence" value="ECO:0007669"/>
    <property type="project" value="UniProtKB-KW"/>
</dbReference>
<accession>A0A7R9D9T3</accession>
<evidence type="ECO:0000256" key="2">
    <source>
        <dbReference type="ARBA" id="ARBA00022840"/>
    </source>
</evidence>
<proteinExistence type="predicted"/>
<dbReference type="GO" id="GO:0005524">
    <property type="term" value="F:ATP binding"/>
    <property type="evidence" value="ECO:0007669"/>
    <property type="project" value="UniProtKB-KW"/>
</dbReference>
<name>A0A7R9D9T3_TIMPO</name>
<dbReference type="GO" id="GO:0005829">
    <property type="term" value="C:cytosol"/>
    <property type="evidence" value="ECO:0007669"/>
    <property type="project" value="TreeGrafter"/>
</dbReference>
<dbReference type="Pfam" id="PF03630">
    <property type="entry name" value="Fumble"/>
    <property type="match status" value="1"/>
</dbReference>
<dbReference type="GO" id="GO:0004594">
    <property type="term" value="F:pantothenate kinase activity"/>
    <property type="evidence" value="ECO:0007669"/>
    <property type="project" value="TreeGrafter"/>
</dbReference>
<keyword evidence="3" id="KW-0173">Coenzyme A biosynthesis</keyword>
<organism evidence="4">
    <name type="scientific">Timema poppense</name>
    <name type="common">Walking stick</name>
    <dbReference type="NCBI Taxonomy" id="170557"/>
    <lineage>
        <taxon>Eukaryota</taxon>
        <taxon>Metazoa</taxon>
        <taxon>Ecdysozoa</taxon>
        <taxon>Arthropoda</taxon>
        <taxon>Hexapoda</taxon>
        <taxon>Insecta</taxon>
        <taxon>Pterygota</taxon>
        <taxon>Neoptera</taxon>
        <taxon>Polyneoptera</taxon>
        <taxon>Phasmatodea</taxon>
        <taxon>Timematodea</taxon>
        <taxon>Timematoidea</taxon>
        <taxon>Timematidae</taxon>
        <taxon>Timema</taxon>
    </lineage>
</organism>
<reference evidence="4" key="1">
    <citation type="submission" date="2020-11" db="EMBL/GenBank/DDBJ databases">
        <authorList>
            <person name="Tran Van P."/>
        </authorList>
    </citation>
    <scope>NUCLEOTIDE SEQUENCE</scope>
</reference>
<evidence type="ECO:0000256" key="3">
    <source>
        <dbReference type="ARBA" id="ARBA00022993"/>
    </source>
</evidence>
<protein>
    <submittedName>
        <fullName evidence="4">Uncharacterized protein</fullName>
    </submittedName>
</protein>
<dbReference type="GO" id="GO:0005634">
    <property type="term" value="C:nucleus"/>
    <property type="evidence" value="ECO:0007669"/>
    <property type="project" value="TreeGrafter"/>
</dbReference>
<dbReference type="InterPro" id="IPR043129">
    <property type="entry name" value="ATPase_NBD"/>
</dbReference>
<dbReference type="AlphaFoldDB" id="A0A7R9D9T3"/>
<gene>
    <name evidence="4" type="ORF">TPSB3V08_LOCUS7047</name>
</gene>
<dbReference type="InterPro" id="IPR004567">
    <property type="entry name" value="Type_II_PanK"/>
</dbReference>
<dbReference type="EMBL" id="OD004373">
    <property type="protein sequence ID" value="CAD7409830.1"/>
    <property type="molecule type" value="Genomic_DNA"/>
</dbReference>
<dbReference type="PANTHER" id="PTHR12280:SF20">
    <property type="entry name" value="4'-PHOSPHOPANTETHEINE PHOSPHATASE"/>
    <property type="match status" value="1"/>
</dbReference>
<evidence type="ECO:0000256" key="1">
    <source>
        <dbReference type="ARBA" id="ARBA00022741"/>
    </source>
</evidence>
<keyword evidence="2" id="KW-0067">ATP-binding</keyword>
<dbReference type="Gene3D" id="3.30.420.510">
    <property type="match status" value="1"/>
</dbReference>
<keyword evidence="1" id="KW-0547">Nucleotide-binding</keyword>